<proteinExistence type="predicted"/>
<evidence type="ECO:0000313" key="1">
    <source>
        <dbReference type="EMBL" id="GEP58968.1"/>
    </source>
</evidence>
<dbReference type="RefSeq" id="WP_147154348.1">
    <property type="nucleotide sequence ID" value="NZ_BKAJ01000115.1"/>
</dbReference>
<name>A0A512NJ40_9HYPH</name>
<sequence>MPEPSYVQRVAARRGALPLSPVLDFVDYILAVCGIDRATLLELSKQDLFLACIARYIWAPTAPLGYAARYFVQHRTEPLPALADNEAVDCIRIAFYCQCLPATDPRHVSDDKRPDQRAALYPDLFPNVTRESLAAYRERVSRKTNDFAVDHPLREASFTVRSADEDDYLDYWMERSEEQIAEYLADDRFCAGLDAWGKGMLSFHGMLQKVYGRDYYDRVLAPRQYVLFRGLDSFLSSMVAKKLADDVAGGRRTVSRHLREKYPEIYVVYQPEHDGARDSYVDDR</sequence>
<dbReference type="Proteomes" id="UP000321058">
    <property type="component" value="Unassembled WGS sequence"/>
</dbReference>
<gene>
    <name evidence="1" type="ORF">RSO01_61340</name>
</gene>
<organism evidence="1 2">
    <name type="scientific">Reyranella soli</name>
    <dbReference type="NCBI Taxonomy" id="1230389"/>
    <lineage>
        <taxon>Bacteria</taxon>
        <taxon>Pseudomonadati</taxon>
        <taxon>Pseudomonadota</taxon>
        <taxon>Alphaproteobacteria</taxon>
        <taxon>Hyphomicrobiales</taxon>
        <taxon>Reyranellaceae</taxon>
        <taxon>Reyranella</taxon>
    </lineage>
</organism>
<dbReference type="EMBL" id="BKAJ01000115">
    <property type="protein sequence ID" value="GEP58968.1"/>
    <property type="molecule type" value="Genomic_DNA"/>
</dbReference>
<protein>
    <submittedName>
        <fullName evidence="1">Uncharacterized protein</fullName>
    </submittedName>
</protein>
<keyword evidence="2" id="KW-1185">Reference proteome</keyword>
<reference evidence="1 2" key="1">
    <citation type="submission" date="2019-07" db="EMBL/GenBank/DDBJ databases">
        <title>Whole genome shotgun sequence of Reyranella soli NBRC 108950.</title>
        <authorList>
            <person name="Hosoyama A."/>
            <person name="Uohara A."/>
            <person name="Ohji S."/>
            <person name="Ichikawa N."/>
        </authorList>
    </citation>
    <scope>NUCLEOTIDE SEQUENCE [LARGE SCALE GENOMIC DNA]</scope>
    <source>
        <strain evidence="1 2">NBRC 108950</strain>
    </source>
</reference>
<dbReference type="AlphaFoldDB" id="A0A512NJ40"/>
<dbReference type="OrthoDB" id="288504at2"/>
<comment type="caution">
    <text evidence="1">The sequence shown here is derived from an EMBL/GenBank/DDBJ whole genome shotgun (WGS) entry which is preliminary data.</text>
</comment>
<accession>A0A512NJ40</accession>
<evidence type="ECO:0000313" key="2">
    <source>
        <dbReference type="Proteomes" id="UP000321058"/>
    </source>
</evidence>